<comment type="caution">
    <text evidence="1">The sequence shown here is derived from an EMBL/GenBank/DDBJ whole genome shotgun (WGS) entry which is preliminary data.</text>
</comment>
<sequence>MNMLSMKVTRDLNQKRETWDHWITSLSEGITLSRMTIVACHARTTGTLLEGSEEVRVWQTSQVMPLDQLLKDEEFPETERLLRSTGLKHLAQVADRKGKCQLLPLP</sequence>
<evidence type="ECO:0000313" key="2">
    <source>
        <dbReference type="Proteomes" id="UP001159363"/>
    </source>
</evidence>
<reference evidence="1 2" key="1">
    <citation type="submission" date="2023-02" db="EMBL/GenBank/DDBJ databases">
        <title>LHISI_Scaffold_Assembly.</title>
        <authorList>
            <person name="Stuart O.P."/>
            <person name="Cleave R."/>
            <person name="Magrath M.J.L."/>
            <person name="Mikheyev A.S."/>
        </authorList>
    </citation>
    <scope>NUCLEOTIDE SEQUENCE [LARGE SCALE GENOMIC DNA]</scope>
    <source>
        <strain evidence="1">Daus_M_001</strain>
        <tissue evidence="1">Leg muscle</tissue>
    </source>
</reference>
<organism evidence="1 2">
    <name type="scientific">Dryococelus australis</name>
    <dbReference type="NCBI Taxonomy" id="614101"/>
    <lineage>
        <taxon>Eukaryota</taxon>
        <taxon>Metazoa</taxon>
        <taxon>Ecdysozoa</taxon>
        <taxon>Arthropoda</taxon>
        <taxon>Hexapoda</taxon>
        <taxon>Insecta</taxon>
        <taxon>Pterygota</taxon>
        <taxon>Neoptera</taxon>
        <taxon>Polyneoptera</taxon>
        <taxon>Phasmatodea</taxon>
        <taxon>Verophasmatodea</taxon>
        <taxon>Anareolatae</taxon>
        <taxon>Phasmatidae</taxon>
        <taxon>Eurycanthinae</taxon>
        <taxon>Dryococelus</taxon>
    </lineage>
</organism>
<evidence type="ECO:0000313" key="1">
    <source>
        <dbReference type="EMBL" id="KAJ8871093.1"/>
    </source>
</evidence>
<proteinExistence type="predicted"/>
<accession>A0ABQ9GGH5</accession>
<dbReference type="EMBL" id="JARBHB010000012">
    <property type="protein sequence ID" value="KAJ8871093.1"/>
    <property type="molecule type" value="Genomic_DNA"/>
</dbReference>
<name>A0ABQ9GGH5_9NEOP</name>
<dbReference type="Proteomes" id="UP001159363">
    <property type="component" value="Chromosome 11"/>
</dbReference>
<keyword evidence="2" id="KW-1185">Reference proteome</keyword>
<gene>
    <name evidence="1" type="ORF">PR048_027397</name>
</gene>
<protein>
    <submittedName>
        <fullName evidence="1">Uncharacterized protein</fullName>
    </submittedName>
</protein>